<feature type="region of interest" description="Disordered" evidence="7">
    <location>
        <begin position="139"/>
        <end position="194"/>
    </location>
</feature>
<proteinExistence type="predicted"/>
<dbReference type="Gene3D" id="1.10.10.790">
    <property type="entry name" value="Surp module"/>
    <property type="match status" value="2"/>
</dbReference>
<accession>A0A8H7PL27</accession>
<dbReference type="GO" id="GO:0000395">
    <property type="term" value="P:mRNA 5'-splice site recognition"/>
    <property type="evidence" value="ECO:0007669"/>
    <property type="project" value="TreeGrafter"/>
</dbReference>
<evidence type="ECO:0000256" key="5">
    <source>
        <dbReference type="ARBA" id="ARBA00023163"/>
    </source>
</evidence>
<protein>
    <recommendedName>
        <fullName evidence="8">SURP motif domain-containing protein</fullName>
    </recommendedName>
</protein>
<dbReference type="GO" id="GO:0003723">
    <property type="term" value="F:RNA binding"/>
    <property type="evidence" value="ECO:0007669"/>
    <property type="project" value="UniProtKB-KW"/>
</dbReference>
<dbReference type="SUPFAM" id="SSF109905">
    <property type="entry name" value="Surp module (SWAP domain)"/>
    <property type="match status" value="2"/>
</dbReference>
<feature type="compositionally biased region" description="Polar residues" evidence="7">
    <location>
        <begin position="297"/>
        <end position="318"/>
    </location>
</feature>
<keyword evidence="2" id="KW-0677">Repeat</keyword>
<sequence>DIQRHCQNLIVYANCNTHRPTFFSQSLLPENSEQKVKSYQRRHKRKRKAARSDEAEEILVFGYEAHIFNDNPTAKKIENGKFLIPWQGVKKDPILLDRYDARNLLDDLMVLSSRKSVNDDCEEEEEELDAERFADLDSDEEKLFDMSDEDERDQYVEEKRKRRKMEEENKAFQYSYDSQNQSNGSQGGLSEEKTIEEPAEEINCSFRIPDDIQKPKTQKQVDVIERTAKFIATSASESSHMEITIQAKQASNPMFAFLNKDHPLHKFYKHVLWLSKSGLAGYGSSDSESDSEEQQSKSVEGNVSSESKSEQSGEVEQNNADIYEVITKTAAFVAKAGSSLESKIKEKNFGNPKFAFLNPWNELHAYYRSQVDYFISQGGADNSMQSPPTRQ</sequence>
<dbReference type="PROSITE" id="PS50128">
    <property type="entry name" value="SURP"/>
    <property type="match status" value="2"/>
</dbReference>
<reference evidence="9" key="1">
    <citation type="submission" date="2020-12" db="EMBL/GenBank/DDBJ databases">
        <title>Metabolic potential, ecology and presence of endohyphal bacteria is reflected in genomic diversity of Mucoromycotina.</title>
        <authorList>
            <person name="Muszewska A."/>
            <person name="Okrasinska A."/>
            <person name="Steczkiewicz K."/>
            <person name="Drgas O."/>
            <person name="Orlowska M."/>
            <person name="Perlinska-Lenart U."/>
            <person name="Aleksandrzak-Piekarczyk T."/>
            <person name="Szatraj K."/>
            <person name="Zielenkiewicz U."/>
            <person name="Pilsyk S."/>
            <person name="Malc E."/>
            <person name="Mieczkowski P."/>
            <person name="Kruszewska J.S."/>
            <person name="Biernat P."/>
            <person name="Pawlowska J."/>
        </authorList>
    </citation>
    <scope>NUCLEOTIDE SEQUENCE</scope>
    <source>
        <strain evidence="9">WA0000067209</strain>
    </source>
</reference>
<dbReference type="InterPro" id="IPR040397">
    <property type="entry name" value="SWAP"/>
</dbReference>
<evidence type="ECO:0000259" key="8">
    <source>
        <dbReference type="PROSITE" id="PS50128"/>
    </source>
</evidence>
<dbReference type="EMBL" id="JAEPQZ010000010">
    <property type="protein sequence ID" value="KAG2176129.1"/>
    <property type="molecule type" value="Genomic_DNA"/>
</dbReference>
<dbReference type="Pfam" id="PF09750">
    <property type="entry name" value="DRY_EERY"/>
    <property type="match status" value="1"/>
</dbReference>
<feature type="compositionally biased region" description="Basic and acidic residues" evidence="7">
    <location>
        <begin position="153"/>
        <end position="170"/>
    </location>
</feature>
<feature type="compositionally biased region" description="Polar residues" evidence="7">
    <location>
        <begin position="175"/>
        <end position="184"/>
    </location>
</feature>
<feature type="non-terminal residue" evidence="9">
    <location>
        <position position="1"/>
    </location>
</feature>
<dbReference type="PANTHER" id="PTHR13161">
    <property type="entry name" value="SPLICING FACTOR SUPPRESSOR OF WHITE APRICOT"/>
    <property type="match status" value="1"/>
</dbReference>
<name>A0A8H7PL27_MORIS</name>
<dbReference type="SMART" id="SM00648">
    <property type="entry name" value="SWAP"/>
    <property type="match status" value="2"/>
</dbReference>
<dbReference type="OrthoDB" id="447637at2759"/>
<dbReference type="InterPro" id="IPR000061">
    <property type="entry name" value="Surp"/>
</dbReference>
<evidence type="ECO:0000256" key="6">
    <source>
        <dbReference type="ARBA" id="ARBA00023187"/>
    </source>
</evidence>
<evidence type="ECO:0000256" key="1">
    <source>
        <dbReference type="ARBA" id="ARBA00022664"/>
    </source>
</evidence>
<evidence type="ECO:0000256" key="2">
    <source>
        <dbReference type="ARBA" id="ARBA00022737"/>
    </source>
</evidence>
<dbReference type="Pfam" id="PF01805">
    <property type="entry name" value="Surp"/>
    <property type="match status" value="2"/>
</dbReference>
<dbReference type="AlphaFoldDB" id="A0A8H7PL27"/>
<evidence type="ECO:0000313" key="9">
    <source>
        <dbReference type="EMBL" id="KAG2176129.1"/>
    </source>
</evidence>
<keyword evidence="10" id="KW-1185">Reference proteome</keyword>
<dbReference type="InterPro" id="IPR035967">
    <property type="entry name" value="SWAP/Surp_sf"/>
</dbReference>
<comment type="caution">
    <text evidence="9">The sequence shown here is derived from an EMBL/GenBank/DDBJ whole genome shotgun (WGS) entry which is preliminary data.</text>
</comment>
<keyword evidence="6" id="KW-0508">mRNA splicing</keyword>
<feature type="domain" description="SURP motif" evidence="8">
    <location>
        <begin position="223"/>
        <end position="268"/>
    </location>
</feature>
<dbReference type="InterPro" id="IPR019147">
    <property type="entry name" value="SWAP_N_domain"/>
</dbReference>
<dbReference type="SMART" id="SM01141">
    <property type="entry name" value="DRY_EERY"/>
    <property type="match status" value="1"/>
</dbReference>
<feature type="region of interest" description="Disordered" evidence="7">
    <location>
        <begin position="283"/>
        <end position="318"/>
    </location>
</feature>
<evidence type="ECO:0000256" key="3">
    <source>
        <dbReference type="ARBA" id="ARBA00022884"/>
    </source>
</evidence>
<keyword evidence="5" id="KW-0804">Transcription</keyword>
<keyword evidence="3" id="KW-0694">RNA-binding</keyword>
<evidence type="ECO:0000256" key="7">
    <source>
        <dbReference type="SAM" id="MobiDB-lite"/>
    </source>
</evidence>
<evidence type="ECO:0000256" key="4">
    <source>
        <dbReference type="ARBA" id="ARBA00023015"/>
    </source>
</evidence>
<gene>
    <name evidence="9" type="ORF">INT43_005362</name>
</gene>
<dbReference type="PANTHER" id="PTHR13161:SF15">
    <property type="entry name" value="SPLICING FACTOR, SUPPRESSOR OF WHITE-APRICOT HOMOLOG"/>
    <property type="match status" value="1"/>
</dbReference>
<keyword evidence="4" id="KW-0805">Transcription regulation</keyword>
<keyword evidence="1" id="KW-0507">mRNA processing</keyword>
<feature type="domain" description="SURP motif" evidence="8">
    <location>
        <begin position="325"/>
        <end position="367"/>
    </location>
</feature>
<organism evidence="9 10">
    <name type="scientific">Mortierella isabellina</name>
    <name type="common">Filamentous fungus</name>
    <name type="synonym">Umbelopsis isabellina</name>
    <dbReference type="NCBI Taxonomy" id="91625"/>
    <lineage>
        <taxon>Eukaryota</taxon>
        <taxon>Fungi</taxon>
        <taxon>Fungi incertae sedis</taxon>
        <taxon>Mucoromycota</taxon>
        <taxon>Mucoromycotina</taxon>
        <taxon>Umbelopsidomycetes</taxon>
        <taxon>Umbelopsidales</taxon>
        <taxon>Umbelopsidaceae</taxon>
        <taxon>Umbelopsis</taxon>
    </lineage>
</organism>
<evidence type="ECO:0000313" key="10">
    <source>
        <dbReference type="Proteomes" id="UP000654370"/>
    </source>
</evidence>
<dbReference type="Proteomes" id="UP000654370">
    <property type="component" value="Unassembled WGS sequence"/>
</dbReference>